<feature type="transmembrane region" description="Helical" evidence="1">
    <location>
        <begin position="145"/>
        <end position="167"/>
    </location>
</feature>
<comment type="caution">
    <text evidence="2">The sequence shown here is derived from an EMBL/GenBank/DDBJ whole genome shotgun (WGS) entry which is preliminary data.</text>
</comment>
<organism evidence="2 3">
    <name type="scientific">Fulvivirga imtechensis AK7</name>
    <dbReference type="NCBI Taxonomy" id="1237149"/>
    <lineage>
        <taxon>Bacteria</taxon>
        <taxon>Pseudomonadati</taxon>
        <taxon>Bacteroidota</taxon>
        <taxon>Cytophagia</taxon>
        <taxon>Cytophagales</taxon>
        <taxon>Fulvivirgaceae</taxon>
        <taxon>Fulvivirga</taxon>
    </lineage>
</organism>
<dbReference type="Proteomes" id="UP000011135">
    <property type="component" value="Unassembled WGS sequence"/>
</dbReference>
<dbReference type="OrthoDB" id="6384283at2"/>
<gene>
    <name evidence="2" type="ORF">C900_00554</name>
</gene>
<protein>
    <recommendedName>
        <fullName evidence="4">DUF4199 domain-containing protein</fullName>
    </recommendedName>
</protein>
<evidence type="ECO:0008006" key="4">
    <source>
        <dbReference type="Google" id="ProtNLM"/>
    </source>
</evidence>
<dbReference type="InterPro" id="IPR025250">
    <property type="entry name" value="DUF4199"/>
</dbReference>
<keyword evidence="1" id="KW-0812">Transmembrane</keyword>
<keyword evidence="1" id="KW-1133">Transmembrane helix</keyword>
<evidence type="ECO:0000256" key="1">
    <source>
        <dbReference type="SAM" id="Phobius"/>
    </source>
</evidence>
<keyword evidence="1" id="KW-0472">Membrane</keyword>
<dbReference type="AlphaFoldDB" id="L8JHL3"/>
<proteinExistence type="predicted"/>
<evidence type="ECO:0000313" key="2">
    <source>
        <dbReference type="EMBL" id="ELR68290.1"/>
    </source>
</evidence>
<dbReference type="EMBL" id="AMZN01000123">
    <property type="protein sequence ID" value="ELR68290.1"/>
    <property type="molecule type" value="Genomic_DNA"/>
</dbReference>
<sequence>MKKVIITYGLIAGAIVTALMYINFSLSGEEMDFDLGEILGYLTMIISLSTIFFGIKTFRDKHNEGIVSFGKAFRIGLFITLIAACMYAIGWEVYYQTSASDFMTKYTAHYIEKLESSGASAEEIEQKAQEMKVMQEYYANPFIRFAWTIMEIFPIGLVISLVSAAILRKKEVLPAH</sequence>
<dbReference type="eggNOG" id="ENOG5030PE6">
    <property type="taxonomic scope" value="Bacteria"/>
</dbReference>
<keyword evidence="3" id="KW-1185">Reference proteome</keyword>
<accession>L8JHL3</accession>
<evidence type="ECO:0000313" key="3">
    <source>
        <dbReference type="Proteomes" id="UP000011135"/>
    </source>
</evidence>
<dbReference type="STRING" id="1237149.C900_00554"/>
<feature type="transmembrane region" description="Helical" evidence="1">
    <location>
        <begin position="75"/>
        <end position="94"/>
    </location>
</feature>
<dbReference type="RefSeq" id="WP_009583454.1">
    <property type="nucleotide sequence ID" value="NZ_AMZN01000123.1"/>
</dbReference>
<reference evidence="2 3" key="1">
    <citation type="submission" date="2012-12" db="EMBL/GenBank/DDBJ databases">
        <title>Genome assembly of Fulvivirga imtechensis AK7.</title>
        <authorList>
            <person name="Nupur N."/>
            <person name="Khatri I."/>
            <person name="Kumar R."/>
            <person name="Subramanian S."/>
            <person name="Pinnaka A."/>
        </authorList>
    </citation>
    <scope>NUCLEOTIDE SEQUENCE [LARGE SCALE GENOMIC DNA]</scope>
    <source>
        <strain evidence="2 3">AK7</strain>
    </source>
</reference>
<dbReference type="Pfam" id="PF13858">
    <property type="entry name" value="DUF4199"/>
    <property type="match status" value="1"/>
</dbReference>
<feature type="transmembrane region" description="Helical" evidence="1">
    <location>
        <begin position="5"/>
        <end position="26"/>
    </location>
</feature>
<feature type="transmembrane region" description="Helical" evidence="1">
    <location>
        <begin position="38"/>
        <end position="55"/>
    </location>
</feature>
<name>L8JHL3_9BACT</name>